<gene>
    <name evidence="3" type="ORF">TCEB3V08_LOCUS7692</name>
</gene>
<dbReference type="EMBL" id="OC319280">
    <property type="protein sequence ID" value="CAD7404839.1"/>
    <property type="molecule type" value="Genomic_DNA"/>
</dbReference>
<sequence>MARDRMNTDPGIVCFQHCGLGKMFCLGLPDSCPLCGALLTNAHFTLLPFRVPYPFVRATQHPCSIVIRPSTGDFLNDYPSCKDLHIAVTSANGQVVEFDSAGLQQGRTDMWQQCLVVKGASRPWTEHWDRTLQEVSLQDCWTKQRYQEDNFNCYSFVLEFLQRLNYSSLSESARSRTQFCQDYIVPRTTAAGKYISLYRRLQTAGFYIHSSCSSTALVR</sequence>
<dbReference type="AlphaFoldDB" id="A0A7R9CYQ9"/>
<dbReference type="InterPro" id="IPR032016">
    <property type="entry name" value="MKRN2OS-like"/>
</dbReference>
<accession>A0A7R9CYQ9</accession>
<feature type="domain" description="MKRN2 opposite strand protein-like C-terminal" evidence="1">
    <location>
        <begin position="48"/>
        <end position="201"/>
    </location>
</feature>
<dbReference type="InterPro" id="IPR053922">
    <property type="entry name" value="MKRN2OS-like_N"/>
</dbReference>
<protein>
    <recommendedName>
        <fullName evidence="4">MKRN2 opposite strand protein</fullName>
    </recommendedName>
</protein>
<dbReference type="Pfam" id="PF22795">
    <property type="entry name" value="DUF4796_N"/>
    <property type="match status" value="1"/>
</dbReference>
<evidence type="ECO:0000259" key="1">
    <source>
        <dbReference type="Pfam" id="PF16044"/>
    </source>
</evidence>
<feature type="domain" description="MKRN2 opposite strand protein-like N-terminal" evidence="2">
    <location>
        <begin position="10"/>
        <end position="37"/>
    </location>
</feature>
<evidence type="ECO:0008006" key="4">
    <source>
        <dbReference type="Google" id="ProtNLM"/>
    </source>
</evidence>
<evidence type="ECO:0000313" key="3">
    <source>
        <dbReference type="EMBL" id="CAD7404839.1"/>
    </source>
</evidence>
<dbReference type="Pfam" id="PF16044">
    <property type="entry name" value="DUF4796_C"/>
    <property type="match status" value="1"/>
</dbReference>
<organism evidence="3">
    <name type="scientific">Timema cristinae</name>
    <name type="common">Walking stick</name>
    <dbReference type="NCBI Taxonomy" id="61476"/>
    <lineage>
        <taxon>Eukaryota</taxon>
        <taxon>Metazoa</taxon>
        <taxon>Ecdysozoa</taxon>
        <taxon>Arthropoda</taxon>
        <taxon>Hexapoda</taxon>
        <taxon>Insecta</taxon>
        <taxon>Pterygota</taxon>
        <taxon>Neoptera</taxon>
        <taxon>Polyneoptera</taxon>
        <taxon>Phasmatodea</taxon>
        <taxon>Timematodea</taxon>
        <taxon>Timematoidea</taxon>
        <taxon>Timematidae</taxon>
        <taxon>Timema</taxon>
    </lineage>
</organism>
<name>A0A7R9CYQ9_TIMCR</name>
<reference evidence="3" key="1">
    <citation type="submission" date="2020-11" db="EMBL/GenBank/DDBJ databases">
        <authorList>
            <person name="Tran Van P."/>
        </authorList>
    </citation>
    <scope>NUCLEOTIDE SEQUENCE</scope>
</reference>
<proteinExistence type="predicted"/>
<dbReference type="PANTHER" id="PTHR33963:SF2">
    <property type="entry name" value="MKRN2 OPPOSITE STRAND PROTEIN"/>
    <property type="match status" value="1"/>
</dbReference>
<evidence type="ECO:0000259" key="2">
    <source>
        <dbReference type="Pfam" id="PF22795"/>
    </source>
</evidence>
<dbReference type="PANTHER" id="PTHR33963">
    <property type="entry name" value="MKRN2 OPPOSITE STRAND PROTEIN"/>
    <property type="match status" value="1"/>
</dbReference>
<dbReference type="InterPro" id="IPR053921">
    <property type="entry name" value="MKRN2OS-like_C"/>
</dbReference>